<protein>
    <submittedName>
        <fullName evidence="2">Uncharacterized protein</fullName>
    </submittedName>
</protein>
<accession>A0AC35FE78</accession>
<name>A0AC35FE78_9BILA</name>
<evidence type="ECO:0000313" key="1">
    <source>
        <dbReference type="Proteomes" id="UP000887580"/>
    </source>
</evidence>
<organism evidence="1 2">
    <name type="scientific">Panagrolaimus sp. PS1159</name>
    <dbReference type="NCBI Taxonomy" id="55785"/>
    <lineage>
        <taxon>Eukaryota</taxon>
        <taxon>Metazoa</taxon>
        <taxon>Ecdysozoa</taxon>
        <taxon>Nematoda</taxon>
        <taxon>Chromadorea</taxon>
        <taxon>Rhabditida</taxon>
        <taxon>Tylenchina</taxon>
        <taxon>Panagrolaimomorpha</taxon>
        <taxon>Panagrolaimoidea</taxon>
        <taxon>Panagrolaimidae</taxon>
        <taxon>Panagrolaimus</taxon>
    </lineage>
</organism>
<reference evidence="2" key="1">
    <citation type="submission" date="2022-11" db="UniProtKB">
        <authorList>
            <consortium name="WormBaseParasite"/>
        </authorList>
    </citation>
    <scope>IDENTIFICATION</scope>
</reference>
<proteinExistence type="predicted"/>
<dbReference type="Proteomes" id="UP000887580">
    <property type="component" value="Unplaced"/>
</dbReference>
<dbReference type="WBParaSite" id="PS1159_v2.g16551.t1">
    <property type="protein sequence ID" value="PS1159_v2.g16551.t1"/>
    <property type="gene ID" value="PS1159_v2.g16551"/>
</dbReference>
<sequence length="85" mass="9205">MILSGMKRTASSSAPDTCDNVENDIESQCPEFDPDASCSDMQDYVNCVIGVIQQDCGNDEVKEACDELYETLSEIGNPCNLTCNA</sequence>
<evidence type="ECO:0000313" key="2">
    <source>
        <dbReference type="WBParaSite" id="PS1159_v2.g16551.t1"/>
    </source>
</evidence>